<dbReference type="PANTHER" id="PTHR21104">
    <property type="entry name" value="FIBRONECTIN TYPE III DOMAIN-CONTAINING PROTEIN"/>
    <property type="match status" value="1"/>
</dbReference>
<dbReference type="SUPFAM" id="SSF49265">
    <property type="entry name" value="Fibronectin type III"/>
    <property type="match status" value="1"/>
</dbReference>
<organism evidence="3 4">
    <name type="scientific">Rhynocoris fuscipes</name>
    <dbReference type="NCBI Taxonomy" id="488301"/>
    <lineage>
        <taxon>Eukaryota</taxon>
        <taxon>Metazoa</taxon>
        <taxon>Ecdysozoa</taxon>
        <taxon>Arthropoda</taxon>
        <taxon>Hexapoda</taxon>
        <taxon>Insecta</taxon>
        <taxon>Pterygota</taxon>
        <taxon>Neoptera</taxon>
        <taxon>Paraneoptera</taxon>
        <taxon>Hemiptera</taxon>
        <taxon>Heteroptera</taxon>
        <taxon>Panheteroptera</taxon>
        <taxon>Cimicomorpha</taxon>
        <taxon>Reduviidae</taxon>
        <taxon>Harpactorinae</taxon>
        <taxon>Harpactorini</taxon>
        <taxon>Rhynocoris</taxon>
    </lineage>
</organism>
<dbReference type="Proteomes" id="UP001461498">
    <property type="component" value="Unassembled WGS sequence"/>
</dbReference>
<dbReference type="EMBL" id="JAPXFL010000009">
    <property type="protein sequence ID" value="KAK9501388.1"/>
    <property type="molecule type" value="Genomic_DNA"/>
</dbReference>
<sequence>MVLWAALLVIHGATIAGSMPAGGTPENITVTFLSPTEVRVSWTTEKESVEKYDVTYKPIEARSARH</sequence>
<dbReference type="CDD" id="cd00063">
    <property type="entry name" value="FN3"/>
    <property type="match status" value="1"/>
</dbReference>
<evidence type="ECO:0000313" key="3">
    <source>
        <dbReference type="EMBL" id="KAK9501388.1"/>
    </source>
</evidence>
<dbReference type="InterPro" id="IPR013783">
    <property type="entry name" value="Ig-like_fold"/>
</dbReference>
<evidence type="ECO:0000256" key="1">
    <source>
        <dbReference type="SAM" id="SignalP"/>
    </source>
</evidence>
<accession>A0AAW1CR75</accession>
<comment type="caution">
    <text evidence="3">The sequence shown here is derived from an EMBL/GenBank/DDBJ whole genome shotgun (WGS) entry which is preliminary data.</text>
</comment>
<keyword evidence="4" id="KW-1185">Reference proteome</keyword>
<gene>
    <name evidence="3" type="ORF">O3M35_012123</name>
</gene>
<feature type="signal peptide" evidence="1">
    <location>
        <begin position="1"/>
        <end position="16"/>
    </location>
</feature>
<name>A0AAW1CR75_9HEMI</name>
<protein>
    <recommendedName>
        <fullName evidence="2">Fibronectin type-III domain-containing protein</fullName>
    </recommendedName>
</protein>
<dbReference type="Gene3D" id="2.60.40.10">
    <property type="entry name" value="Immunoglobulins"/>
    <property type="match status" value="1"/>
</dbReference>
<feature type="chain" id="PRO_5043743730" description="Fibronectin type-III domain-containing protein" evidence="1">
    <location>
        <begin position="17"/>
        <end position="66"/>
    </location>
</feature>
<evidence type="ECO:0000313" key="4">
    <source>
        <dbReference type="Proteomes" id="UP001461498"/>
    </source>
</evidence>
<dbReference type="PANTHER" id="PTHR21104:SF2">
    <property type="entry name" value="FIBRONECTIN TYPE-III DOMAIN-CONTAINING PROTEIN"/>
    <property type="match status" value="1"/>
</dbReference>
<feature type="domain" description="Fibronectin type-III" evidence="2">
    <location>
        <begin position="24"/>
        <end position="59"/>
    </location>
</feature>
<evidence type="ECO:0000259" key="2">
    <source>
        <dbReference type="Pfam" id="PF00041"/>
    </source>
</evidence>
<dbReference type="InterPro" id="IPR036116">
    <property type="entry name" value="FN3_sf"/>
</dbReference>
<keyword evidence="1" id="KW-0732">Signal</keyword>
<reference evidence="3 4" key="1">
    <citation type="submission" date="2022-12" db="EMBL/GenBank/DDBJ databases">
        <title>Chromosome-level genome assembly of true bugs.</title>
        <authorList>
            <person name="Ma L."/>
            <person name="Li H."/>
        </authorList>
    </citation>
    <scope>NUCLEOTIDE SEQUENCE [LARGE SCALE GENOMIC DNA]</scope>
    <source>
        <strain evidence="3">Lab_2022b</strain>
    </source>
</reference>
<dbReference type="AlphaFoldDB" id="A0AAW1CR75"/>
<proteinExistence type="predicted"/>
<dbReference type="InterPro" id="IPR003961">
    <property type="entry name" value="FN3_dom"/>
</dbReference>
<dbReference type="Pfam" id="PF00041">
    <property type="entry name" value="fn3"/>
    <property type="match status" value="1"/>
</dbReference>